<sequence>MEIGIVGLPNVGKSSLFNALTKAGAQVSNFPFTTIEPNVGIVSVPDERLEFLTKTFNSAKTVPATIKFVDIAGLVKGASQGEGLGNKFLSHIRSVDAIAEVVRVFDDPNVIHVHGGVDPDSDISTINTELLLADLEVATKALEKNKKTPNSSYTLYYIRNLESAISLMDGGQPLRTKPELAGELKEFQFLTAKPLMYIANVSDQSHGTEAIQTHADKEGAVLVAINVKAELEVIELPEAEQDEYRSELDIKSGLNEVITAGYELLGLITFFTAGPKESHAWTITKNTKAPQAAGKIHTDFEKGFIRAQIYNVEDLKKYGSEKAIRDAGRLRSEGKEYTVTDGDIVEFLFNN</sequence>
<feature type="domain" description="TGS" evidence="8">
    <location>
        <begin position="266"/>
        <end position="349"/>
    </location>
</feature>
<dbReference type="InterPro" id="IPR004095">
    <property type="entry name" value="TGS"/>
</dbReference>
<dbReference type="GO" id="GO:0005525">
    <property type="term" value="F:GTP binding"/>
    <property type="evidence" value="ECO:0007669"/>
    <property type="project" value="InterPro"/>
</dbReference>
<dbReference type="InterPro" id="IPR027417">
    <property type="entry name" value="P-loop_NTPase"/>
</dbReference>
<dbReference type="HAMAP" id="MF_00944">
    <property type="entry name" value="YchF_OLA1_ATPase"/>
    <property type="match status" value="1"/>
</dbReference>
<dbReference type="Proteomes" id="UP000034487">
    <property type="component" value="Unassembled WGS sequence"/>
</dbReference>
<dbReference type="Pfam" id="PF01926">
    <property type="entry name" value="MMR_HSR1"/>
    <property type="match status" value="1"/>
</dbReference>
<feature type="binding site" evidence="6">
    <location>
        <begin position="10"/>
        <end position="15"/>
    </location>
    <ligand>
        <name>ATP</name>
        <dbReference type="ChEBI" id="CHEBI:30616"/>
    </ligand>
</feature>
<keyword evidence="3 6" id="KW-0547">Nucleotide-binding</keyword>
<dbReference type="SUPFAM" id="SSF52540">
    <property type="entry name" value="P-loop containing nucleoside triphosphate hydrolases"/>
    <property type="match status" value="1"/>
</dbReference>
<protein>
    <recommendedName>
        <fullName evidence="6">Ribosome-binding ATPase YchF</fullName>
    </recommendedName>
</protein>
<dbReference type="Gene3D" id="3.10.20.30">
    <property type="match status" value="1"/>
</dbReference>
<dbReference type="Pfam" id="PF06071">
    <property type="entry name" value="YchF-GTPase_C"/>
    <property type="match status" value="1"/>
</dbReference>
<comment type="caution">
    <text evidence="9">The sequence shown here is derived from an EMBL/GenBank/DDBJ whole genome shotgun (WGS) entry which is preliminary data.</text>
</comment>
<dbReference type="InterPro" id="IPR023192">
    <property type="entry name" value="TGS-like_dom_sf"/>
</dbReference>
<comment type="function">
    <text evidence="6">ATPase that binds to both the 70S ribosome and the 50S ribosomal subunit in a nucleotide-independent manner.</text>
</comment>
<dbReference type="GO" id="GO:0005524">
    <property type="term" value="F:ATP binding"/>
    <property type="evidence" value="ECO:0007669"/>
    <property type="project" value="UniProtKB-UniRule"/>
</dbReference>
<dbReference type="PROSITE" id="PS51710">
    <property type="entry name" value="G_OBG"/>
    <property type="match status" value="1"/>
</dbReference>
<dbReference type="PATRIC" id="fig|1618335.3.peg.81"/>
<gene>
    <name evidence="6" type="primary">ychF</name>
    <name evidence="9" type="ORF">UX60_C0006G0002</name>
</gene>
<dbReference type="InterPro" id="IPR006073">
    <property type="entry name" value="GTP-bd"/>
</dbReference>
<evidence type="ECO:0000313" key="10">
    <source>
        <dbReference type="Proteomes" id="UP000034487"/>
    </source>
</evidence>
<dbReference type="InterPro" id="IPR012675">
    <property type="entry name" value="Beta-grasp_dom_sf"/>
</dbReference>
<dbReference type="GO" id="GO:0016887">
    <property type="term" value="F:ATP hydrolysis activity"/>
    <property type="evidence" value="ECO:0007669"/>
    <property type="project" value="UniProtKB-UniRule"/>
</dbReference>
<evidence type="ECO:0000256" key="3">
    <source>
        <dbReference type="ARBA" id="ARBA00022741"/>
    </source>
</evidence>
<dbReference type="PIRSF" id="PIRSF006641">
    <property type="entry name" value="CHP00092"/>
    <property type="match status" value="1"/>
</dbReference>
<evidence type="ECO:0000313" key="9">
    <source>
        <dbReference type="EMBL" id="KKU44428.1"/>
    </source>
</evidence>
<dbReference type="Gene3D" id="3.40.50.300">
    <property type="entry name" value="P-loop containing nucleotide triphosphate hydrolases"/>
    <property type="match status" value="1"/>
</dbReference>
<dbReference type="InterPro" id="IPR012676">
    <property type="entry name" value="TGS-like"/>
</dbReference>
<comment type="similarity">
    <text evidence="6">Belongs to the TRAFAC class OBG-HflX-like GTPase superfamily. OBG GTPase family. YchF/OLA1 subfamily.</text>
</comment>
<reference evidence="9 10" key="1">
    <citation type="journal article" date="2015" name="Nature">
        <title>rRNA introns, odd ribosomes, and small enigmatic genomes across a large radiation of phyla.</title>
        <authorList>
            <person name="Brown C.T."/>
            <person name="Hug L.A."/>
            <person name="Thomas B.C."/>
            <person name="Sharon I."/>
            <person name="Castelle C.J."/>
            <person name="Singh A."/>
            <person name="Wilkins M.J."/>
            <person name="Williams K.H."/>
            <person name="Banfield J.F."/>
        </authorList>
    </citation>
    <scope>NUCLEOTIDE SEQUENCE [LARGE SCALE GENOMIC DNA]</scope>
</reference>
<accession>A0A0G1SR08</accession>
<keyword evidence="2" id="KW-0479">Metal-binding</keyword>
<dbReference type="CDD" id="cd01900">
    <property type="entry name" value="YchF"/>
    <property type="match status" value="1"/>
</dbReference>
<evidence type="ECO:0000256" key="2">
    <source>
        <dbReference type="ARBA" id="ARBA00022723"/>
    </source>
</evidence>
<dbReference type="PANTHER" id="PTHR23305">
    <property type="entry name" value="OBG GTPASE FAMILY"/>
    <property type="match status" value="1"/>
</dbReference>
<evidence type="ECO:0000259" key="7">
    <source>
        <dbReference type="PROSITE" id="PS51710"/>
    </source>
</evidence>
<evidence type="ECO:0000256" key="1">
    <source>
        <dbReference type="ARBA" id="ARBA00001946"/>
    </source>
</evidence>
<name>A0A0G1SR08_9BACT</name>
<evidence type="ECO:0000256" key="5">
    <source>
        <dbReference type="ARBA" id="ARBA00022842"/>
    </source>
</evidence>
<proteinExistence type="inferred from homology"/>
<dbReference type="PROSITE" id="PS51880">
    <property type="entry name" value="TGS"/>
    <property type="match status" value="1"/>
</dbReference>
<dbReference type="InterPro" id="IPR004396">
    <property type="entry name" value="ATPase_YchF/OLA1"/>
</dbReference>
<dbReference type="GO" id="GO:0046872">
    <property type="term" value="F:metal ion binding"/>
    <property type="evidence" value="ECO:0007669"/>
    <property type="project" value="UniProtKB-KW"/>
</dbReference>
<organism evidence="9 10">
    <name type="scientific">Berkelbacteria bacterium GW2011_GWA2_46_7</name>
    <dbReference type="NCBI Taxonomy" id="1618335"/>
    <lineage>
        <taxon>Bacteria</taxon>
        <taxon>Candidatus Berkelbacteria</taxon>
    </lineage>
</organism>
<keyword evidence="4 6" id="KW-0067">ATP-binding</keyword>
<dbReference type="NCBIfam" id="TIGR00092">
    <property type="entry name" value="redox-regulated ATPase YchF"/>
    <property type="match status" value="1"/>
</dbReference>
<keyword evidence="5" id="KW-0460">Magnesium</keyword>
<feature type="domain" description="OBG-type G" evidence="7">
    <location>
        <begin position="1"/>
        <end position="266"/>
    </location>
</feature>
<dbReference type="Gene3D" id="1.10.150.300">
    <property type="entry name" value="TGS-like domain"/>
    <property type="match status" value="1"/>
</dbReference>
<dbReference type="PRINTS" id="PR00326">
    <property type="entry name" value="GTP1OBG"/>
</dbReference>
<dbReference type="GO" id="GO:0043023">
    <property type="term" value="F:ribosomal large subunit binding"/>
    <property type="evidence" value="ECO:0007669"/>
    <property type="project" value="UniProtKB-UniRule"/>
</dbReference>
<dbReference type="PANTHER" id="PTHR23305:SF18">
    <property type="entry name" value="OBG-TYPE G DOMAIN-CONTAINING PROTEIN"/>
    <property type="match status" value="1"/>
</dbReference>
<dbReference type="InterPro" id="IPR031167">
    <property type="entry name" value="G_OBG"/>
</dbReference>
<evidence type="ECO:0000256" key="6">
    <source>
        <dbReference type="HAMAP-Rule" id="MF_00944"/>
    </source>
</evidence>
<dbReference type="AlphaFoldDB" id="A0A0G1SR08"/>
<dbReference type="GO" id="GO:0005737">
    <property type="term" value="C:cytoplasm"/>
    <property type="evidence" value="ECO:0007669"/>
    <property type="project" value="TreeGrafter"/>
</dbReference>
<dbReference type="FunFam" id="3.10.20.30:FF:000001">
    <property type="entry name" value="Ribosome-binding ATPase YchF"/>
    <property type="match status" value="1"/>
</dbReference>
<comment type="cofactor">
    <cofactor evidence="1">
        <name>Mg(2+)</name>
        <dbReference type="ChEBI" id="CHEBI:18420"/>
    </cofactor>
</comment>
<dbReference type="InterPro" id="IPR013029">
    <property type="entry name" value="YchF_C"/>
</dbReference>
<dbReference type="SUPFAM" id="SSF81271">
    <property type="entry name" value="TGS-like"/>
    <property type="match status" value="1"/>
</dbReference>
<dbReference type="InterPro" id="IPR041706">
    <property type="entry name" value="YchF_N"/>
</dbReference>
<evidence type="ECO:0000256" key="4">
    <source>
        <dbReference type="ARBA" id="ARBA00022840"/>
    </source>
</evidence>
<evidence type="ECO:0000259" key="8">
    <source>
        <dbReference type="PROSITE" id="PS51880"/>
    </source>
</evidence>
<dbReference type="CDD" id="cd04867">
    <property type="entry name" value="TGS_YchF_OLA1"/>
    <property type="match status" value="1"/>
</dbReference>
<dbReference type="EMBL" id="LCMV01000006">
    <property type="protein sequence ID" value="KKU44428.1"/>
    <property type="molecule type" value="Genomic_DNA"/>
</dbReference>